<evidence type="ECO:0000256" key="1">
    <source>
        <dbReference type="SAM" id="MobiDB-lite"/>
    </source>
</evidence>
<dbReference type="EMBL" id="QSBI01000005">
    <property type="protein sequence ID" value="RGX11741.1"/>
    <property type="molecule type" value="Genomic_DNA"/>
</dbReference>
<comment type="caution">
    <text evidence="2">The sequence shown here is derived from an EMBL/GenBank/DDBJ whole genome shotgun (WGS) entry which is preliminary data.</text>
</comment>
<dbReference type="AlphaFoldDB" id="A0A413EVC3"/>
<protein>
    <submittedName>
        <fullName evidence="2">Fimbrillin family protein</fullName>
    </submittedName>
</protein>
<dbReference type="Pfam" id="PF13149">
    <property type="entry name" value="Mfa_like_1"/>
    <property type="match status" value="1"/>
</dbReference>
<dbReference type="InterPro" id="IPR025049">
    <property type="entry name" value="Mfa-like_1"/>
</dbReference>
<dbReference type="Gene3D" id="2.60.40.2630">
    <property type="match status" value="1"/>
</dbReference>
<sequence>MKNMYLTVVLGILVLTGCNSNEYGGPDTPGAKAEIWGSISSPQTRYHGSMWGQGECIGVSVTGGDTGSTNILYQCSGENEQLFTAVGDHNDIYIKGNGKVSLTAYHPYTGINGTAGGLVTVDTKSENQTATNQLNIDWLFAEATTTRSNPLINFQFTHQLSQLSLIFKNKDESKPENVSYTLKGFITKGFFNTSNGTTSLGTESEDVSVLVNDNTSTTSTLILLPQEVVQTTIEVVADGVFYEKTIDNITLESNRRHLYTVTLGGEGENPSITITESGITDWQPGNGENINSTTDAPETDTAFDSSYWNNSGETQDIKSQSTEK</sequence>
<gene>
    <name evidence="2" type="ORF">DWV35_06475</name>
</gene>
<proteinExistence type="predicted"/>
<dbReference type="InterPro" id="IPR042278">
    <property type="entry name" value="Mfa-like_1_N"/>
</dbReference>
<dbReference type="Gene3D" id="2.60.40.2620">
    <property type="entry name" value="Fimbrillin-like"/>
    <property type="match status" value="1"/>
</dbReference>
<feature type="compositionally biased region" description="Polar residues" evidence="1">
    <location>
        <begin position="286"/>
        <end position="324"/>
    </location>
</feature>
<dbReference type="CDD" id="cd13120">
    <property type="entry name" value="BF2867_like_N"/>
    <property type="match status" value="1"/>
</dbReference>
<dbReference type="RefSeq" id="WP_117512482.1">
    <property type="nucleotide sequence ID" value="NZ_CP176640.1"/>
</dbReference>
<accession>A0A413EVC3</accession>
<organism evidence="2 3">
    <name type="scientific">Bacteroides ovatus</name>
    <dbReference type="NCBI Taxonomy" id="28116"/>
    <lineage>
        <taxon>Bacteria</taxon>
        <taxon>Pseudomonadati</taxon>
        <taxon>Bacteroidota</taxon>
        <taxon>Bacteroidia</taxon>
        <taxon>Bacteroidales</taxon>
        <taxon>Bacteroidaceae</taxon>
        <taxon>Bacteroides</taxon>
    </lineage>
</organism>
<dbReference type="Proteomes" id="UP000286031">
    <property type="component" value="Unassembled WGS sequence"/>
</dbReference>
<feature type="region of interest" description="Disordered" evidence="1">
    <location>
        <begin position="277"/>
        <end position="324"/>
    </location>
</feature>
<dbReference type="CDD" id="cd13121">
    <property type="entry name" value="BF2867_like_C"/>
    <property type="match status" value="1"/>
</dbReference>
<evidence type="ECO:0000313" key="2">
    <source>
        <dbReference type="EMBL" id="RGX11741.1"/>
    </source>
</evidence>
<evidence type="ECO:0000313" key="3">
    <source>
        <dbReference type="Proteomes" id="UP000286031"/>
    </source>
</evidence>
<dbReference type="PROSITE" id="PS51257">
    <property type="entry name" value="PROKAR_LIPOPROTEIN"/>
    <property type="match status" value="1"/>
</dbReference>
<reference evidence="2 3" key="1">
    <citation type="submission" date="2018-08" db="EMBL/GenBank/DDBJ databases">
        <title>A genome reference for cultivated species of the human gut microbiota.</title>
        <authorList>
            <person name="Zou Y."/>
            <person name="Xue W."/>
            <person name="Luo G."/>
        </authorList>
    </citation>
    <scope>NUCLEOTIDE SEQUENCE [LARGE SCALE GENOMIC DNA]</scope>
    <source>
        <strain evidence="2 3">AF04-46</strain>
    </source>
</reference>
<name>A0A413EVC3_BACOV</name>